<gene>
    <name evidence="3" type="ORF">KCX82_08650</name>
</gene>
<comment type="caution">
    <text evidence="3">The sequence shown here is derived from an EMBL/GenBank/DDBJ whole genome shotgun (WGS) entry which is preliminary data.</text>
</comment>
<keyword evidence="1" id="KW-0501">Molybdenum cofactor biosynthesis</keyword>
<protein>
    <recommendedName>
        <fullName evidence="1">Molybdopterin molybdenumtransferase</fullName>
        <ecNumber evidence="1">2.10.1.1</ecNumber>
    </recommendedName>
</protein>
<dbReference type="EC" id="2.10.1.1" evidence="1"/>
<evidence type="ECO:0000313" key="3">
    <source>
        <dbReference type="EMBL" id="MBR0597939.1"/>
    </source>
</evidence>
<dbReference type="GO" id="GO:0061599">
    <property type="term" value="F:molybdopterin molybdotransferase activity"/>
    <property type="evidence" value="ECO:0007669"/>
    <property type="project" value="UniProtKB-UniRule"/>
</dbReference>
<reference evidence="3" key="1">
    <citation type="submission" date="2021-04" db="EMBL/GenBank/DDBJ databases">
        <title>Sinoanaerobacter chloroacetimidivorans sp. nov., an obligate anaerobic bacterium isolated from anaerobic sludge.</title>
        <authorList>
            <person name="Bao Y."/>
        </authorList>
    </citation>
    <scope>NUCLEOTIDE SEQUENCE</scope>
    <source>
        <strain evidence="3">BAD-6</strain>
    </source>
</reference>
<dbReference type="CDD" id="cd03522">
    <property type="entry name" value="MoeA_like"/>
    <property type="match status" value="1"/>
</dbReference>
<keyword evidence="4" id="KW-1185">Reference proteome</keyword>
<dbReference type="InterPro" id="IPR036425">
    <property type="entry name" value="MoaB/Mog-like_dom_sf"/>
</dbReference>
<dbReference type="Proteomes" id="UP000675664">
    <property type="component" value="Unassembled WGS sequence"/>
</dbReference>
<keyword evidence="1" id="KW-0808">Transferase</keyword>
<comment type="cofactor">
    <cofactor evidence="1">
        <name>Mg(2+)</name>
        <dbReference type="ChEBI" id="CHEBI:18420"/>
    </cofactor>
</comment>
<evidence type="ECO:0000313" key="4">
    <source>
        <dbReference type="Proteomes" id="UP000675664"/>
    </source>
</evidence>
<dbReference type="Gene3D" id="3.40.980.10">
    <property type="entry name" value="MoaB/Mog-like domain"/>
    <property type="match status" value="1"/>
</dbReference>
<proteinExistence type="inferred from homology"/>
<dbReference type="RefSeq" id="WP_227018062.1">
    <property type="nucleotide sequence ID" value="NZ_JAGSND010000004.1"/>
</dbReference>
<dbReference type="SMART" id="SM00852">
    <property type="entry name" value="MoCF_biosynth"/>
    <property type="match status" value="1"/>
</dbReference>
<dbReference type="PANTHER" id="PTHR10192">
    <property type="entry name" value="MOLYBDOPTERIN BIOSYNTHESIS PROTEIN"/>
    <property type="match status" value="1"/>
</dbReference>
<keyword evidence="1" id="KW-0479">Metal-binding</keyword>
<dbReference type="SUPFAM" id="SSF53218">
    <property type="entry name" value="Molybdenum cofactor biosynthesis proteins"/>
    <property type="match status" value="1"/>
</dbReference>
<dbReference type="GO" id="GO:0005829">
    <property type="term" value="C:cytosol"/>
    <property type="evidence" value="ECO:0007669"/>
    <property type="project" value="TreeGrafter"/>
</dbReference>
<dbReference type="UniPathway" id="UPA00344"/>
<keyword evidence="1" id="KW-0500">Molybdenum</keyword>
<comment type="catalytic activity">
    <reaction evidence="1">
        <text>adenylyl-molybdopterin + molybdate = Mo-molybdopterin + AMP + H(+)</text>
        <dbReference type="Rhea" id="RHEA:35047"/>
        <dbReference type="ChEBI" id="CHEBI:15378"/>
        <dbReference type="ChEBI" id="CHEBI:36264"/>
        <dbReference type="ChEBI" id="CHEBI:62727"/>
        <dbReference type="ChEBI" id="CHEBI:71302"/>
        <dbReference type="ChEBI" id="CHEBI:456215"/>
    </reaction>
</comment>
<keyword evidence="1" id="KW-0460">Magnesium</keyword>
<dbReference type="Pfam" id="PF00994">
    <property type="entry name" value="MoCF_biosynth"/>
    <property type="match status" value="1"/>
</dbReference>
<dbReference type="GO" id="GO:0046872">
    <property type="term" value="F:metal ion binding"/>
    <property type="evidence" value="ECO:0007669"/>
    <property type="project" value="UniProtKB-UniRule"/>
</dbReference>
<dbReference type="InterPro" id="IPR001453">
    <property type="entry name" value="MoaB/Mog_dom"/>
</dbReference>
<dbReference type="PANTHER" id="PTHR10192:SF28">
    <property type="entry name" value="MOLYBDOPTERIN MOLYBDENUMTRANSFERASE"/>
    <property type="match status" value="1"/>
</dbReference>
<organism evidence="3 4">
    <name type="scientific">Sinanaerobacter chloroacetimidivorans</name>
    <dbReference type="NCBI Taxonomy" id="2818044"/>
    <lineage>
        <taxon>Bacteria</taxon>
        <taxon>Bacillati</taxon>
        <taxon>Bacillota</taxon>
        <taxon>Clostridia</taxon>
        <taxon>Peptostreptococcales</taxon>
        <taxon>Anaerovoracaceae</taxon>
        <taxon>Sinanaerobacter</taxon>
    </lineage>
</organism>
<evidence type="ECO:0000259" key="2">
    <source>
        <dbReference type="SMART" id="SM00852"/>
    </source>
</evidence>
<dbReference type="GO" id="GO:0006777">
    <property type="term" value="P:Mo-molybdopterin cofactor biosynthetic process"/>
    <property type="evidence" value="ECO:0007669"/>
    <property type="project" value="UniProtKB-UniRule"/>
</dbReference>
<reference evidence="3" key="2">
    <citation type="submission" date="2021-04" db="EMBL/GenBank/DDBJ databases">
        <authorList>
            <person name="Liu J."/>
        </authorList>
    </citation>
    <scope>NUCLEOTIDE SEQUENCE</scope>
    <source>
        <strain evidence="3">BAD-6</strain>
    </source>
</reference>
<dbReference type="InterPro" id="IPR038987">
    <property type="entry name" value="MoeA-like"/>
</dbReference>
<comment type="similarity">
    <text evidence="1">Belongs to the MoeA family.</text>
</comment>
<feature type="domain" description="MoaB/Mog" evidence="2">
    <location>
        <begin position="173"/>
        <end position="305"/>
    </location>
</feature>
<dbReference type="AlphaFoldDB" id="A0A8J8B168"/>
<name>A0A8J8B168_9FIRM</name>
<sequence length="340" mass="36506">MKEVSVQDAVGMVLAHDLTQIIPGEFKGSKFKKGHIIQSEDIEILLSMGKQHLYVVDKEETDVHEDEAAARIAEAAAGRGIRLVAPGEGKIELVAEYDGLLKINTAMLDQLIDQDEIMFASIHENQLVQAGQKVAGTRVIPLFVNESVVKGAERVCQNGSLIEVLPLKSLKIGLVTTGSEVYSGKIKDAFGPVLQKKFTALGSTVVKQLFADDDEQMIADCINQLIDEGVDMIGVTGGMSVDPDDKTPTGIRVAGGHIVTYGAPVLPGAMFMLAYIGNVPVVGLPGCVMYSRVSIFDLVVPRILAGEIPNRRDIKKLAHGGLCQNCEDCTYPRCGFGKSS</sequence>
<comment type="pathway">
    <text evidence="1">Cofactor biosynthesis; molybdopterin biosynthesis.</text>
</comment>
<accession>A0A8J8B168</accession>
<dbReference type="EMBL" id="JAGSND010000004">
    <property type="protein sequence ID" value="MBR0597939.1"/>
    <property type="molecule type" value="Genomic_DNA"/>
</dbReference>
<evidence type="ECO:0000256" key="1">
    <source>
        <dbReference type="RuleBase" id="RU365090"/>
    </source>
</evidence>
<comment type="function">
    <text evidence="1">Catalyzes the insertion of molybdate into adenylated molybdopterin with the concomitant release of AMP.</text>
</comment>